<proteinExistence type="predicted"/>
<gene>
    <name evidence="2" type="ORF">NJ75_00062</name>
    <name evidence="3" type="ORF">NJ75_00284</name>
</gene>
<evidence type="ECO:0000313" key="3">
    <source>
        <dbReference type="EMBL" id="KHS49581.1"/>
    </source>
</evidence>
<dbReference type="RefSeq" id="WP_052241790.1">
    <property type="nucleotide sequence ID" value="NZ_JRVC01000001.1"/>
</dbReference>
<comment type="caution">
    <text evidence="2">The sequence shown here is derived from an EMBL/GenBank/DDBJ whole genome shotgun (WGS) entry which is preliminary data.</text>
</comment>
<keyword evidence="4" id="KW-1185">Reference proteome</keyword>
<evidence type="ECO:0000313" key="2">
    <source>
        <dbReference type="EMBL" id="KHS49359.1"/>
    </source>
</evidence>
<accession>A0A0B9AJ64</accession>
<feature type="region of interest" description="Disordered" evidence="1">
    <location>
        <begin position="127"/>
        <end position="184"/>
    </location>
</feature>
<organism evidence="2 4">
    <name type="scientific">Novosphingobium subterraneum</name>
    <dbReference type="NCBI Taxonomy" id="48936"/>
    <lineage>
        <taxon>Bacteria</taxon>
        <taxon>Pseudomonadati</taxon>
        <taxon>Pseudomonadota</taxon>
        <taxon>Alphaproteobacteria</taxon>
        <taxon>Sphingomonadales</taxon>
        <taxon>Sphingomonadaceae</taxon>
        <taxon>Novosphingobium</taxon>
    </lineage>
</organism>
<dbReference type="AlphaFoldDB" id="A0A0B9AJ64"/>
<dbReference type="InterPro" id="IPR007948">
    <property type="entry name" value="DUF736"/>
</dbReference>
<dbReference type="Proteomes" id="UP000031338">
    <property type="component" value="Unassembled WGS sequence"/>
</dbReference>
<evidence type="ECO:0000313" key="4">
    <source>
        <dbReference type="Proteomes" id="UP000031338"/>
    </source>
</evidence>
<dbReference type="PATRIC" id="fig|48936.3.peg.292"/>
<dbReference type="EMBL" id="JRVC01000001">
    <property type="protein sequence ID" value="KHS49359.1"/>
    <property type="molecule type" value="Genomic_DNA"/>
</dbReference>
<sequence>MGEGVPDKGFGRHQENFDMNIGTLKANAEGVHIGRITTLTFSATVALRAFESTNERAPKFDLMALSADRRSWVKIGALWEYSSNETGECFLSGQIDDPSLSAPIPVAMFQQNDGSYNVAWRRSKPKASLDGFGSESEGALPPLTATGDEPASDRSVDSGAATGDGLGDSTAPAPKGKTRASVDA</sequence>
<protein>
    <recommendedName>
        <fullName evidence="5">DUF736 domain-containing protein</fullName>
    </recommendedName>
</protein>
<reference evidence="2 4" key="1">
    <citation type="submission" date="2014-10" db="EMBL/GenBank/DDBJ databases">
        <title>Draft genome sequence of Novosphingobium subterraneum DSM 12447.</title>
        <authorList>
            <person name="Gan H.M."/>
            <person name="Gan H.Y."/>
            <person name="Savka M.A."/>
        </authorList>
    </citation>
    <scope>NUCLEOTIDE SEQUENCE [LARGE SCALE GENOMIC DNA]</scope>
    <source>
        <strain evidence="2 4">DSM 12447</strain>
    </source>
</reference>
<name>A0A0B9AJ64_9SPHN</name>
<evidence type="ECO:0008006" key="5">
    <source>
        <dbReference type="Google" id="ProtNLM"/>
    </source>
</evidence>
<dbReference type="STRING" id="48936.NJ75_00062"/>
<evidence type="ECO:0000256" key="1">
    <source>
        <dbReference type="SAM" id="MobiDB-lite"/>
    </source>
</evidence>
<dbReference type="EMBL" id="JRVC01000001">
    <property type="protein sequence ID" value="KHS49581.1"/>
    <property type="molecule type" value="Genomic_DNA"/>
</dbReference>
<dbReference type="Pfam" id="PF05284">
    <property type="entry name" value="DUF736"/>
    <property type="match status" value="1"/>
</dbReference>